<sequence length="171" mass="18910">MAPFDPSAECTQQLDFQLVRNGFVTLFRSRSALGGTTSWLTERGYRVVTVDASGWTADADLHRDLAAALDFPDYYGANLDALNDCLSDVAWCEYGASRESTGFVLVLDGYDAFARHRPRSAHAVLDMFADQARAAALIGHRMMCLVRSDDPRLSFDVVGATPVLWNPRESR</sequence>
<evidence type="ECO:0000313" key="3">
    <source>
        <dbReference type="EMBL" id="MFD0918604.1"/>
    </source>
</evidence>
<name>A0ABW3FKX8_9PSEU</name>
<dbReference type="Pfam" id="PF01337">
    <property type="entry name" value="Barstar"/>
    <property type="match status" value="1"/>
</dbReference>
<protein>
    <submittedName>
        <fullName evidence="3">Barstar family protein</fullName>
    </submittedName>
</protein>
<dbReference type="EMBL" id="JBHTIW010000001">
    <property type="protein sequence ID" value="MFD0918604.1"/>
    <property type="molecule type" value="Genomic_DNA"/>
</dbReference>
<evidence type="ECO:0000313" key="4">
    <source>
        <dbReference type="Proteomes" id="UP001597018"/>
    </source>
</evidence>
<gene>
    <name evidence="3" type="ORF">ACFQ16_02505</name>
</gene>
<dbReference type="SUPFAM" id="SSF52038">
    <property type="entry name" value="Barstar-related"/>
    <property type="match status" value="1"/>
</dbReference>
<evidence type="ECO:0000259" key="2">
    <source>
        <dbReference type="Pfam" id="PF01337"/>
    </source>
</evidence>
<keyword evidence="4" id="KW-1185">Reference proteome</keyword>
<dbReference type="Proteomes" id="UP001597018">
    <property type="component" value="Unassembled WGS sequence"/>
</dbReference>
<comment type="similarity">
    <text evidence="1">Belongs to the barstar family.</text>
</comment>
<dbReference type="InterPro" id="IPR035905">
    <property type="entry name" value="Barstar-like_sf"/>
</dbReference>
<dbReference type="InterPro" id="IPR000468">
    <property type="entry name" value="Barstar"/>
</dbReference>
<reference evidence="4" key="1">
    <citation type="journal article" date="2019" name="Int. J. Syst. Evol. Microbiol.">
        <title>The Global Catalogue of Microorganisms (GCM) 10K type strain sequencing project: providing services to taxonomists for standard genome sequencing and annotation.</title>
        <authorList>
            <consortium name="The Broad Institute Genomics Platform"/>
            <consortium name="The Broad Institute Genome Sequencing Center for Infectious Disease"/>
            <person name="Wu L."/>
            <person name="Ma J."/>
        </authorList>
    </citation>
    <scope>NUCLEOTIDE SEQUENCE [LARGE SCALE GENOMIC DNA]</scope>
    <source>
        <strain evidence="4">CCUG 56401</strain>
    </source>
</reference>
<comment type="caution">
    <text evidence="3">The sequence shown here is derived from an EMBL/GenBank/DDBJ whole genome shotgun (WGS) entry which is preliminary data.</text>
</comment>
<evidence type="ECO:0000256" key="1">
    <source>
        <dbReference type="ARBA" id="ARBA00006845"/>
    </source>
</evidence>
<feature type="domain" description="Barstar (barnase inhibitor)" evidence="2">
    <location>
        <begin position="46"/>
        <end position="145"/>
    </location>
</feature>
<organism evidence="3 4">
    <name type="scientific">Saccharopolyspora rosea</name>
    <dbReference type="NCBI Taxonomy" id="524884"/>
    <lineage>
        <taxon>Bacteria</taxon>
        <taxon>Bacillati</taxon>
        <taxon>Actinomycetota</taxon>
        <taxon>Actinomycetes</taxon>
        <taxon>Pseudonocardiales</taxon>
        <taxon>Pseudonocardiaceae</taxon>
        <taxon>Saccharopolyspora</taxon>
    </lineage>
</organism>
<proteinExistence type="inferred from homology"/>
<accession>A0ABW3FKX8</accession>
<dbReference type="RefSeq" id="WP_345600946.1">
    <property type="nucleotide sequence ID" value="NZ_BAABLT010000022.1"/>
</dbReference>
<dbReference type="Gene3D" id="3.30.370.10">
    <property type="entry name" value="Barstar-like"/>
    <property type="match status" value="1"/>
</dbReference>